<gene>
    <name evidence="1" type="ORF">CURHAP_LOCUS42443</name>
</gene>
<organism evidence="1 2">
    <name type="scientific">Prunus armeniaca</name>
    <name type="common">Apricot</name>
    <name type="synonym">Armeniaca vulgaris</name>
    <dbReference type="NCBI Taxonomy" id="36596"/>
    <lineage>
        <taxon>Eukaryota</taxon>
        <taxon>Viridiplantae</taxon>
        <taxon>Streptophyta</taxon>
        <taxon>Embryophyta</taxon>
        <taxon>Tracheophyta</taxon>
        <taxon>Spermatophyta</taxon>
        <taxon>Magnoliopsida</taxon>
        <taxon>eudicotyledons</taxon>
        <taxon>Gunneridae</taxon>
        <taxon>Pentapetalae</taxon>
        <taxon>rosids</taxon>
        <taxon>fabids</taxon>
        <taxon>Rosales</taxon>
        <taxon>Rosaceae</taxon>
        <taxon>Amygdaloideae</taxon>
        <taxon>Amygdaleae</taxon>
        <taxon>Prunus</taxon>
    </lineage>
</organism>
<dbReference type="EMBL" id="CAEKDK010000007">
    <property type="protein sequence ID" value="CAB4286009.1"/>
    <property type="molecule type" value="Genomic_DNA"/>
</dbReference>
<proteinExistence type="predicted"/>
<dbReference type="AlphaFoldDB" id="A0A6J5VAF0"/>
<dbReference type="Proteomes" id="UP000507222">
    <property type="component" value="Unassembled WGS sequence"/>
</dbReference>
<evidence type="ECO:0000313" key="2">
    <source>
        <dbReference type="Proteomes" id="UP000507222"/>
    </source>
</evidence>
<sequence length="214" mass="24909">MTKDDMRKLISRDTELEAYYCLGDVSWFDITYHLFQASMKGQDLATKCHKVQRQNYSNFDEIRPWVLNDDNPGIWLKVDEEQQIVSFVCEESVEMLSYIVKYNSFDPPAYDKFKIWFALHFVIPPHSTRAQLVYPLFPPQFSSIPPPPTPPTPPPTFPFVANVISRGSPFSLTPISCSFTQVFCFLTLWFHIENSLYPVEITCHYLIVLFFDSP</sequence>
<name>A0A6J5VAF0_PRUAR</name>
<protein>
    <submittedName>
        <fullName evidence="1">Uncharacterized protein</fullName>
    </submittedName>
</protein>
<reference evidence="1 2" key="1">
    <citation type="submission" date="2020-05" db="EMBL/GenBank/DDBJ databases">
        <authorList>
            <person name="Campoy J."/>
            <person name="Schneeberger K."/>
            <person name="Spophaly S."/>
        </authorList>
    </citation>
    <scope>NUCLEOTIDE SEQUENCE [LARGE SCALE GENOMIC DNA]</scope>
    <source>
        <strain evidence="1">PruArmRojPasFocal</strain>
    </source>
</reference>
<accession>A0A6J5VAF0</accession>
<evidence type="ECO:0000313" key="1">
    <source>
        <dbReference type="EMBL" id="CAB4286009.1"/>
    </source>
</evidence>